<evidence type="ECO:0000256" key="6">
    <source>
        <dbReference type="ARBA" id="ARBA00022970"/>
    </source>
</evidence>
<dbReference type="NCBIfam" id="TIGR00796">
    <property type="entry name" value="livcs"/>
    <property type="match status" value="1"/>
</dbReference>
<evidence type="ECO:0000256" key="5">
    <source>
        <dbReference type="ARBA" id="ARBA00022692"/>
    </source>
</evidence>
<feature type="transmembrane region" description="Helical" evidence="9">
    <location>
        <begin position="79"/>
        <end position="96"/>
    </location>
</feature>
<feature type="transmembrane region" description="Helical" evidence="9">
    <location>
        <begin position="366"/>
        <end position="383"/>
    </location>
</feature>
<feature type="transmembrane region" description="Helical" evidence="9">
    <location>
        <begin position="7"/>
        <end position="27"/>
    </location>
</feature>
<dbReference type="GO" id="GO:0015190">
    <property type="term" value="F:L-leucine transmembrane transporter activity"/>
    <property type="evidence" value="ECO:0007669"/>
    <property type="project" value="TreeGrafter"/>
</dbReference>
<sequence>MKKNTKDVIIVGFALFAMFFGAGNLIFPPFLGNMVGDQYILGVIGFVCTGVGLPLLAIISTTKGDGTFESMASKIGPKFALIFATILFIAIGPMLAIPRTAATTHELTINPLIPSITPFVSMIIYFGINLIFVLKSSSIIDTIGKYLTPTLIVVLTFLIIKGIIFPIGDIIHTDVTSVLPLSFIEGYQTMDALAGLLFASIITNELRSKNYSEKEILPMTLKSGGVAIIGLAFIYGGLMFLGAQTSGFEISNLSKTSLLLLISKSILGNLGSTAIGIAIGLACLTTSIGLLASGSSFFEKISNGKLPYKINAIVISIISIVIGSLGVDNIVKISGPILSVLYPVTITLIFTTLADKFIKNIKAVRIGVYTSLVFGILGIIPFINLDFIPLGKSGFAWLIPTVISILIGYIIFPTSKQKISDLY</sequence>
<dbReference type="RefSeq" id="WP_039633179.1">
    <property type="nucleotide sequence ID" value="NZ_AYSO01000016.1"/>
</dbReference>
<evidence type="ECO:0000313" key="10">
    <source>
        <dbReference type="EMBL" id="KIE46579.1"/>
    </source>
</evidence>
<name>A0A0C1U0Z9_9CLOT</name>
<feature type="transmembrane region" description="Helical" evidence="9">
    <location>
        <begin position="306"/>
        <end position="327"/>
    </location>
</feature>
<dbReference type="GO" id="GO:0005304">
    <property type="term" value="F:L-valine transmembrane transporter activity"/>
    <property type="evidence" value="ECO:0007669"/>
    <property type="project" value="TreeGrafter"/>
</dbReference>
<reference evidence="10 11" key="1">
    <citation type="journal article" date="2015" name="Infect. Genet. Evol.">
        <title>Genomic sequences of six botulinum neurotoxin-producing strains representing three clostridial species illustrate the mobility and diversity of botulinum neurotoxin genes.</title>
        <authorList>
            <person name="Smith T.J."/>
            <person name="Hill K.K."/>
            <person name="Xie G."/>
            <person name="Foley B.T."/>
            <person name="Williamson C.H."/>
            <person name="Foster J.T."/>
            <person name="Johnson S.L."/>
            <person name="Chertkov O."/>
            <person name="Teshima H."/>
            <person name="Gibbons H.S."/>
            <person name="Johnsky L.A."/>
            <person name="Karavis M.A."/>
            <person name="Smith L.A."/>
        </authorList>
    </citation>
    <scope>NUCLEOTIDE SEQUENCE [LARGE SCALE GENOMIC DNA]</scope>
    <source>
        <strain evidence="10 11">CDC 2741</strain>
    </source>
</reference>
<comment type="function">
    <text evidence="9">Component of the transport system for branched-chain amino acids.</text>
</comment>
<feature type="transmembrane region" description="Helical" evidence="9">
    <location>
        <begin position="333"/>
        <end position="354"/>
    </location>
</feature>
<feature type="transmembrane region" description="Helical" evidence="9">
    <location>
        <begin position="116"/>
        <end position="134"/>
    </location>
</feature>
<evidence type="ECO:0000313" key="11">
    <source>
        <dbReference type="Proteomes" id="UP000031366"/>
    </source>
</evidence>
<evidence type="ECO:0000256" key="3">
    <source>
        <dbReference type="ARBA" id="ARBA00022448"/>
    </source>
</evidence>
<keyword evidence="8 9" id="KW-0472">Membrane</keyword>
<dbReference type="Pfam" id="PF05525">
    <property type="entry name" value="Branch_AA_trans"/>
    <property type="match status" value="1"/>
</dbReference>
<keyword evidence="11" id="KW-1185">Reference proteome</keyword>
<feature type="transmembrane region" description="Helical" evidence="9">
    <location>
        <begin position="39"/>
        <end position="59"/>
    </location>
</feature>
<accession>A0A0C1U0Z9</accession>
<dbReference type="AlphaFoldDB" id="A0A0C1U0Z9"/>
<dbReference type="OrthoDB" id="9783920at2"/>
<dbReference type="EMBL" id="AYSO01000016">
    <property type="protein sequence ID" value="KIE46579.1"/>
    <property type="molecule type" value="Genomic_DNA"/>
</dbReference>
<dbReference type="GO" id="GO:0005886">
    <property type="term" value="C:plasma membrane"/>
    <property type="evidence" value="ECO:0007669"/>
    <property type="project" value="UniProtKB-SubCell"/>
</dbReference>
<feature type="transmembrane region" description="Helical" evidence="9">
    <location>
        <begin position="266"/>
        <end position="294"/>
    </location>
</feature>
<dbReference type="GO" id="GO:0015188">
    <property type="term" value="F:L-isoleucine transmembrane transporter activity"/>
    <property type="evidence" value="ECO:0007669"/>
    <property type="project" value="TreeGrafter"/>
</dbReference>
<feature type="transmembrane region" description="Helical" evidence="9">
    <location>
        <begin position="395"/>
        <end position="412"/>
    </location>
</feature>
<organism evidence="10 11">
    <name type="scientific">Clostridium argentinense CDC 2741</name>
    <dbReference type="NCBI Taxonomy" id="1418104"/>
    <lineage>
        <taxon>Bacteria</taxon>
        <taxon>Bacillati</taxon>
        <taxon>Bacillota</taxon>
        <taxon>Clostridia</taxon>
        <taxon>Eubacteriales</taxon>
        <taxon>Clostridiaceae</taxon>
        <taxon>Clostridium</taxon>
    </lineage>
</organism>
<comment type="caution">
    <text evidence="10">The sequence shown here is derived from an EMBL/GenBank/DDBJ whole genome shotgun (WGS) entry which is preliminary data.</text>
</comment>
<dbReference type="Proteomes" id="UP000031366">
    <property type="component" value="Unassembled WGS sequence"/>
</dbReference>
<evidence type="ECO:0000256" key="8">
    <source>
        <dbReference type="ARBA" id="ARBA00023136"/>
    </source>
</evidence>
<evidence type="ECO:0000256" key="4">
    <source>
        <dbReference type="ARBA" id="ARBA00022475"/>
    </source>
</evidence>
<comment type="subcellular location">
    <subcellularLocation>
        <location evidence="1 9">Cell membrane</location>
        <topology evidence="1 9">Multi-pass membrane protein</topology>
    </subcellularLocation>
</comment>
<evidence type="ECO:0000256" key="7">
    <source>
        <dbReference type="ARBA" id="ARBA00022989"/>
    </source>
</evidence>
<evidence type="ECO:0000256" key="1">
    <source>
        <dbReference type="ARBA" id="ARBA00004651"/>
    </source>
</evidence>
<dbReference type="GO" id="GO:0015818">
    <property type="term" value="P:isoleucine transport"/>
    <property type="evidence" value="ECO:0007669"/>
    <property type="project" value="TreeGrafter"/>
</dbReference>
<feature type="transmembrane region" description="Helical" evidence="9">
    <location>
        <begin position="146"/>
        <end position="167"/>
    </location>
</feature>
<evidence type="ECO:0000256" key="9">
    <source>
        <dbReference type="RuleBase" id="RU362122"/>
    </source>
</evidence>
<dbReference type="PANTHER" id="PTHR30588">
    <property type="entry name" value="BRANCHED-CHAIN AMINO ACID TRANSPORT SYSTEM 2 CARRIER PROTEIN"/>
    <property type="match status" value="1"/>
</dbReference>
<keyword evidence="4" id="KW-1003">Cell membrane</keyword>
<gene>
    <name evidence="10" type="primary">brnQ</name>
    <name evidence="10" type="ORF">U732_3418</name>
</gene>
<dbReference type="PANTHER" id="PTHR30588:SF0">
    <property type="entry name" value="BRANCHED-CHAIN AMINO ACID PERMEASE BRNQ"/>
    <property type="match status" value="1"/>
</dbReference>
<keyword evidence="6 9" id="KW-0029">Amino-acid transport</keyword>
<feature type="transmembrane region" description="Helical" evidence="9">
    <location>
        <begin position="226"/>
        <end position="246"/>
    </location>
</feature>
<dbReference type="InterPro" id="IPR004685">
    <property type="entry name" value="Brnchd-chn_aa_trnsp_Livcs"/>
</dbReference>
<proteinExistence type="inferred from homology"/>
<keyword evidence="5 9" id="KW-0812">Transmembrane</keyword>
<keyword evidence="7 9" id="KW-1133">Transmembrane helix</keyword>
<protein>
    <recommendedName>
        <fullName evidence="9">Branched-chain amino acid transport system carrier protein</fullName>
    </recommendedName>
</protein>
<feature type="transmembrane region" description="Helical" evidence="9">
    <location>
        <begin position="187"/>
        <end position="206"/>
    </location>
</feature>
<keyword evidence="3 9" id="KW-0813">Transport</keyword>
<evidence type="ECO:0000256" key="2">
    <source>
        <dbReference type="ARBA" id="ARBA00008540"/>
    </source>
</evidence>
<dbReference type="GO" id="GO:0015820">
    <property type="term" value="P:L-leucine transport"/>
    <property type="evidence" value="ECO:0007669"/>
    <property type="project" value="TreeGrafter"/>
</dbReference>
<comment type="similarity">
    <text evidence="2 9">Belongs to the branched chain amino acid transporter family.</text>
</comment>